<dbReference type="Pfam" id="PF00156">
    <property type="entry name" value="Pribosyltran"/>
    <property type="match status" value="1"/>
</dbReference>
<dbReference type="GO" id="GO:0004422">
    <property type="term" value="F:hypoxanthine phosphoribosyltransferase activity"/>
    <property type="evidence" value="ECO:0007669"/>
    <property type="project" value="TreeGrafter"/>
</dbReference>
<dbReference type="GO" id="GO:0032263">
    <property type="term" value="P:GMP salvage"/>
    <property type="evidence" value="ECO:0007669"/>
    <property type="project" value="TreeGrafter"/>
</dbReference>
<dbReference type="EC" id="2.4.2.8" evidence="4"/>
<keyword evidence="4" id="KW-0328">Glycosyltransferase</keyword>
<evidence type="ECO:0000256" key="2">
    <source>
        <dbReference type="ARBA" id="ARBA00049402"/>
    </source>
</evidence>
<comment type="catalytic activity">
    <reaction evidence="2">
        <text>IMP + diphosphate = hypoxanthine + 5-phospho-alpha-D-ribose 1-diphosphate</text>
        <dbReference type="Rhea" id="RHEA:17973"/>
        <dbReference type="ChEBI" id="CHEBI:17368"/>
        <dbReference type="ChEBI" id="CHEBI:33019"/>
        <dbReference type="ChEBI" id="CHEBI:58017"/>
        <dbReference type="ChEBI" id="CHEBI:58053"/>
        <dbReference type="EC" id="2.4.2.8"/>
    </reaction>
    <physiologicalReaction direction="right-to-left" evidence="2">
        <dbReference type="Rhea" id="RHEA:17975"/>
    </physiologicalReaction>
</comment>
<dbReference type="InterPro" id="IPR000836">
    <property type="entry name" value="PRTase_dom"/>
</dbReference>
<comment type="caution">
    <text evidence="4">The sequence shown here is derived from an EMBL/GenBank/DDBJ whole genome shotgun (WGS) entry which is preliminary data.</text>
</comment>
<protein>
    <submittedName>
        <fullName evidence="4">Hypoxanthine-guanine phosphoribosyltransferase</fullName>
        <ecNumber evidence="4">2.4.2.8</ecNumber>
    </submittedName>
</protein>
<dbReference type="EMBL" id="VOHE01000002">
    <property type="protein sequence ID" value="TWT20804.1"/>
    <property type="molecule type" value="Genomic_DNA"/>
</dbReference>
<dbReference type="PANTHER" id="PTHR43340:SF1">
    <property type="entry name" value="HYPOXANTHINE PHOSPHORIBOSYLTRANSFERASE"/>
    <property type="match status" value="1"/>
</dbReference>
<dbReference type="Proteomes" id="UP000315949">
    <property type="component" value="Unassembled WGS sequence"/>
</dbReference>
<evidence type="ECO:0000256" key="1">
    <source>
        <dbReference type="ARBA" id="ARBA00048811"/>
    </source>
</evidence>
<dbReference type="PANTHER" id="PTHR43340">
    <property type="entry name" value="HYPOXANTHINE-GUANINE PHOSPHORIBOSYLTRANSFERASE"/>
    <property type="match status" value="1"/>
</dbReference>
<organism evidence="4 5">
    <name type="scientific">Luteimonas wenzhouensis</name>
    <dbReference type="NCBI Taxonomy" id="2599615"/>
    <lineage>
        <taxon>Bacteria</taxon>
        <taxon>Pseudomonadati</taxon>
        <taxon>Pseudomonadota</taxon>
        <taxon>Gammaproteobacteria</taxon>
        <taxon>Lysobacterales</taxon>
        <taxon>Lysobacteraceae</taxon>
        <taxon>Luteimonas</taxon>
    </lineage>
</organism>
<accession>A0A5C5U4C1</accession>
<keyword evidence="4" id="KW-0808">Transferase</keyword>
<proteinExistence type="predicted"/>
<dbReference type="RefSeq" id="WP_146311591.1">
    <property type="nucleotide sequence ID" value="NZ_VOHE01000002.1"/>
</dbReference>
<dbReference type="InterPro" id="IPR029057">
    <property type="entry name" value="PRTase-like"/>
</dbReference>
<dbReference type="SUPFAM" id="SSF53271">
    <property type="entry name" value="PRTase-like"/>
    <property type="match status" value="1"/>
</dbReference>
<dbReference type="GO" id="GO:0006178">
    <property type="term" value="P:guanine salvage"/>
    <property type="evidence" value="ECO:0007669"/>
    <property type="project" value="TreeGrafter"/>
</dbReference>
<reference evidence="4 5" key="1">
    <citation type="submission" date="2019-07" db="EMBL/GenBank/DDBJ databases">
        <title>Luteimonas sp. YD-1 nov., isolated from acidic soil.</title>
        <authorList>
            <person name="Zhou J."/>
        </authorList>
    </citation>
    <scope>NUCLEOTIDE SEQUENCE [LARGE SCALE GENOMIC DNA]</scope>
    <source>
        <strain evidence="4 5">YD-1</strain>
    </source>
</reference>
<dbReference type="Gene3D" id="3.40.50.2020">
    <property type="match status" value="1"/>
</dbReference>
<sequence length="186" mass="20764">MNVPKLSEIMDAAELLFDREELEDAIEDIADAIHPDYADDEQPPLFVTVMHGGLPFAGQLAFALGERGLDVEFDYLHATRYRGATTGSRLAWLHRPATPMRGRRVLLVDDILDEGHTLKAVKYWCEDQGAIDVRIAVLATKAHDRCVDDICADYSGVEVPDRYVFGFGMDFHEQGRNLPGIYALGD</sequence>
<dbReference type="GO" id="GO:0000287">
    <property type="term" value="F:magnesium ion binding"/>
    <property type="evidence" value="ECO:0007669"/>
    <property type="project" value="TreeGrafter"/>
</dbReference>
<name>A0A5C5U4C1_9GAMM</name>
<dbReference type="GO" id="GO:0005829">
    <property type="term" value="C:cytosol"/>
    <property type="evidence" value="ECO:0007669"/>
    <property type="project" value="TreeGrafter"/>
</dbReference>
<dbReference type="GO" id="GO:0046100">
    <property type="term" value="P:hypoxanthine metabolic process"/>
    <property type="evidence" value="ECO:0007669"/>
    <property type="project" value="TreeGrafter"/>
</dbReference>
<dbReference type="OrthoDB" id="9802824at2"/>
<evidence type="ECO:0000259" key="3">
    <source>
        <dbReference type="Pfam" id="PF00156"/>
    </source>
</evidence>
<evidence type="ECO:0000313" key="4">
    <source>
        <dbReference type="EMBL" id="TWT20804.1"/>
    </source>
</evidence>
<dbReference type="GO" id="GO:0032264">
    <property type="term" value="P:IMP salvage"/>
    <property type="evidence" value="ECO:0007669"/>
    <property type="project" value="TreeGrafter"/>
</dbReference>
<feature type="domain" description="Phosphoribosyltransferase" evidence="3">
    <location>
        <begin position="18"/>
        <end position="170"/>
    </location>
</feature>
<dbReference type="CDD" id="cd06223">
    <property type="entry name" value="PRTases_typeI"/>
    <property type="match status" value="1"/>
</dbReference>
<dbReference type="NCBIfam" id="NF006605">
    <property type="entry name" value="PRK09162.1"/>
    <property type="match status" value="1"/>
</dbReference>
<comment type="catalytic activity">
    <reaction evidence="1">
        <text>GMP + diphosphate = guanine + 5-phospho-alpha-D-ribose 1-diphosphate</text>
        <dbReference type="Rhea" id="RHEA:25424"/>
        <dbReference type="ChEBI" id="CHEBI:16235"/>
        <dbReference type="ChEBI" id="CHEBI:33019"/>
        <dbReference type="ChEBI" id="CHEBI:58017"/>
        <dbReference type="ChEBI" id="CHEBI:58115"/>
        <dbReference type="EC" id="2.4.2.8"/>
    </reaction>
    <physiologicalReaction direction="right-to-left" evidence="1">
        <dbReference type="Rhea" id="RHEA:25426"/>
    </physiologicalReaction>
</comment>
<dbReference type="GO" id="GO:0052657">
    <property type="term" value="F:guanine phosphoribosyltransferase activity"/>
    <property type="evidence" value="ECO:0007669"/>
    <property type="project" value="RHEA"/>
</dbReference>
<gene>
    <name evidence="4" type="ORF">FQY79_05720</name>
</gene>
<dbReference type="AlphaFoldDB" id="A0A5C5U4C1"/>
<evidence type="ECO:0000313" key="5">
    <source>
        <dbReference type="Proteomes" id="UP000315949"/>
    </source>
</evidence>
<dbReference type="InterPro" id="IPR050408">
    <property type="entry name" value="HGPRT"/>
</dbReference>
<keyword evidence="5" id="KW-1185">Reference proteome</keyword>